<feature type="domain" description="Serine aminopeptidase S33" evidence="1">
    <location>
        <begin position="35"/>
        <end position="281"/>
    </location>
</feature>
<dbReference type="Proteomes" id="UP000475117">
    <property type="component" value="Chromosome"/>
</dbReference>
<dbReference type="GO" id="GO:0016787">
    <property type="term" value="F:hydrolase activity"/>
    <property type="evidence" value="ECO:0007669"/>
    <property type="project" value="UniProtKB-KW"/>
</dbReference>
<evidence type="ECO:0000313" key="3">
    <source>
        <dbReference type="Proteomes" id="UP000475117"/>
    </source>
</evidence>
<evidence type="ECO:0000259" key="1">
    <source>
        <dbReference type="Pfam" id="PF12146"/>
    </source>
</evidence>
<dbReference type="Gene3D" id="3.40.50.1820">
    <property type="entry name" value="alpha/beta hydrolase"/>
    <property type="match status" value="1"/>
</dbReference>
<dbReference type="KEGG" id="soa:G3M56_006020"/>
<dbReference type="AlphaFoldDB" id="A0A6B3L1F4"/>
<keyword evidence="3" id="KW-1185">Reference proteome</keyword>
<gene>
    <name evidence="2" type="ORF">G3M56_006020</name>
</gene>
<organism evidence="2 3">
    <name type="scientific">Sulfuriroseicoccus oceanibius</name>
    <dbReference type="NCBI Taxonomy" id="2707525"/>
    <lineage>
        <taxon>Bacteria</taxon>
        <taxon>Pseudomonadati</taxon>
        <taxon>Verrucomicrobiota</taxon>
        <taxon>Verrucomicrobiia</taxon>
        <taxon>Verrucomicrobiales</taxon>
        <taxon>Verrucomicrobiaceae</taxon>
        <taxon>Sulfuriroseicoccus</taxon>
    </lineage>
</organism>
<dbReference type="InterPro" id="IPR029058">
    <property type="entry name" value="AB_hydrolase_fold"/>
</dbReference>
<dbReference type="InterPro" id="IPR051044">
    <property type="entry name" value="MAG_DAG_Lipase"/>
</dbReference>
<accession>A0A6B3L1F4</accession>
<evidence type="ECO:0000313" key="2">
    <source>
        <dbReference type="EMBL" id="QQL46136.1"/>
    </source>
</evidence>
<dbReference type="InterPro" id="IPR000073">
    <property type="entry name" value="AB_hydrolase_1"/>
</dbReference>
<dbReference type="Pfam" id="PF12146">
    <property type="entry name" value="Hydrolase_4"/>
    <property type="match status" value="1"/>
</dbReference>
<dbReference type="EMBL" id="CP066776">
    <property type="protein sequence ID" value="QQL46136.1"/>
    <property type="molecule type" value="Genomic_DNA"/>
</dbReference>
<protein>
    <submittedName>
        <fullName evidence="2">Alpha/beta fold hydrolase</fullName>
    </submittedName>
</protein>
<dbReference type="PANTHER" id="PTHR11614">
    <property type="entry name" value="PHOSPHOLIPASE-RELATED"/>
    <property type="match status" value="1"/>
</dbReference>
<dbReference type="PRINTS" id="PR00111">
    <property type="entry name" value="ABHYDROLASE"/>
</dbReference>
<dbReference type="InterPro" id="IPR022742">
    <property type="entry name" value="Hydrolase_4"/>
</dbReference>
<keyword evidence="2" id="KW-0378">Hydrolase</keyword>
<name>A0A6B3L1F4_9BACT</name>
<sequence>MTESSERVMIPGMDGQTNVLTLRPEPGVAVRGGWLFVHGHGEYARRYVELFADSVAAGWVVVIPDLPGHGLSDGKRGHLRSFGELAALFRWCEQTLADEVGGDERIVLGGHSMGGLVVAWLVATGVVRPAAVWMGSPLLDPSYNKPWALVAMARVLDVLCPRMVISNGVDESHCYALEVGDSPEMREDVDPDADKFEREEMVHRWISMRLGMELLRAADEVWRVVPAAWPKGVPLVFTQGAKDPVCPVEVARQFVDQMAAGGHVDVRFHEMEDALHEPHRDAHREQLLEAVRSVLEQWVPVTEANASEPSPST</sequence>
<dbReference type="SUPFAM" id="SSF53474">
    <property type="entry name" value="alpha/beta-Hydrolases"/>
    <property type="match status" value="1"/>
</dbReference>
<dbReference type="RefSeq" id="WP_164362835.1">
    <property type="nucleotide sequence ID" value="NZ_CP066776.1"/>
</dbReference>
<reference evidence="2 3" key="1">
    <citation type="submission" date="2020-12" db="EMBL/GenBank/DDBJ databases">
        <title>Sulforoseuscoccus oceanibium gen. nov., sp. nov., a representative of the phylum Verrucomicrobia with special cytoplasmic membrane, and proposal of Sulforoseuscoccusaceae fam. nov.</title>
        <authorList>
            <person name="Xi F."/>
        </authorList>
    </citation>
    <scope>NUCLEOTIDE SEQUENCE [LARGE SCALE GENOMIC DNA]</scope>
    <source>
        <strain evidence="2 3">T37</strain>
    </source>
</reference>
<proteinExistence type="predicted"/>